<feature type="domain" description="Signal transduction histidine kinase internal region" evidence="2">
    <location>
        <begin position="168"/>
        <end position="247"/>
    </location>
</feature>
<feature type="transmembrane region" description="Helical" evidence="1">
    <location>
        <begin position="42"/>
        <end position="61"/>
    </location>
</feature>
<dbReference type="GO" id="GO:0016301">
    <property type="term" value="F:kinase activity"/>
    <property type="evidence" value="ECO:0007669"/>
    <property type="project" value="UniProtKB-KW"/>
</dbReference>
<keyword evidence="3" id="KW-0418">Kinase</keyword>
<dbReference type="RefSeq" id="WP_264730292.1">
    <property type="nucleotide sequence ID" value="NZ_JAPDNR010000001.1"/>
</dbReference>
<reference evidence="3 4" key="1">
    <citation type="submission" date="2022-10" db="EMBL/GenBank/DDBJ databases">
        <title>Chitinophaga nivalis PC15 sp. nov., isolated from Pyeongchang county, South Korea.</title>
        <authorList>
            <person name="Trinh H.N."/>
        </authorList>
    </citation>
    <scope>NUCLEOTIDE SEQUENCE [LARGE SCALE GENOMIC DNA]</scope>
    <source>
        <strain evidence="3 4">PC14</strain>
    </source>
</reference>
<keyword evidence="4" id="KW-1185">Reference proteome</keyword>
<organism evidence="3 4">
    <name type="scientific">Chitinophaga nivalis</name>
    <dbReference type="NCBI Taxonomy" id="2991709"/>
    <lineage>
        <taxon>Bacteria</taxon>
        <taxon>Pseudomonadati</taxon>
        <taxon>Bacteroidota</taxon>
        <taxon>Chitinophagia</taxon>
        <taxon>Chitinophagales</taxon>
        <taxon>Chitinophagaceae</taxon>
        <taxon>Chitinophaga</taxon>
    </lineage>
</organism>
<keyword evidence="3" id="KW-0808">Transferase</keyword>
<dbReference type="InterPro" id="IPR050640">
    <property type="entry name" value="Bact_2-comp_sensor_kinase"/>
</dbReference>
<feature type="transmembrane region" description="Helical" evidence="1">
    <location>
        <begin position="9"/>
        <end position="27"/>
    </location>
</feature>
<dbReference type="EMBL" id="JAPDNS010000001">
    <property type="protein sequence ID" value="MCW3484569.1"/>
    <property type="molecule type" value="Genomic_DNA"/>
</dbReference>
<dbReference type="Pfam" id="PF06580">
    <property type="entry name" value="His_kinase"/>
    <property type="match status" value="1"/>
</dbReference>
<feature type="transmembrane region" description="Helical" evidence="1">
    <location>
        <begin position="124"/>
        <end position="145"/>
    </location>
</feature>
<keyword evidence="1" id="KW-0812">Transmembrane</keyword>
<dbReference type="InterPro" id="IPR036890">
    <property type="entry name" value="HATPase_C_sf"/>
</dbReference>
<dbReference type="PANTHER" id="PTHR34220:SF9">
    <property type="entry name" value="SIGNAL TRANSDUCTION HISTIDINE KINASE INTERNAL REGION DOMAIN-CONTAINING PROTEIN"/>
    <property type="match status" value="1"/>
</dbReference>
<comment type="caution">
    <text evidence="3">The sequence shown here is derived from an EMBL/GenBank/DDBJ whole genome shotgun (WGS) entry which is preliminary data.</text>
</comment>
<dbReference type="Proteomes" id="UP001207742">
    <property type="component" value="Unassembled WGS sequence"/>
</dbReference>
<dbReference type="InterPro" id="IPR010559">
    <property type="entry name" value="Sig_transdc_His_kin_internal"/>
</dbReference>
<evidence type="ECO:0000313" key="4">
    <source>
        <dbReference type="Proteomes" id="UP001207742"/>
    </source>
</evidence>
<gene>
    <name evidence="3" type="ORF">OL497_11730</name>
</gene>
<protein>
    <submittedName>
        <fullName evidence="3">Histidine kinase</fullName>
    </submittedName>
</protein>
<keyword evidence="1" id="KW-1133">Transmembrane helix</keyword>
<feature type="transmembrane region" description="Helical" evidence="1">
    <location>
        <begin position="82"/>
        <end position="104"/>
    </location>
</feature>
<dbReference type="Gene3D" id="3.30.565.10">
    <property type="entry name" value="Histidine kinase-like ATPase, C-terminal domain"/>
    <property type="match status" value="1"/>
</dbReference>
<proteinExistence type="predicted"/>
<evidence type="ECO:0000256" key="1">
    <source>
        <dbReference type="SAM" id="Phobius"/>
    </source>
</evidence>
<accession>A0ABT3ILE7</accession>
<name>A0ABT3ILE7_9BACT</name>
<dbReference type="PANTHER" id="PTHR34220">
    <property type="entry name" value="SENSOR HISTIDINE KINASE YPDA"/>
    <property type="match status" value="1"/>
</dbReference>
<sequence length="356" mass="41116">MQQQKHKRLSWYWQCQLIGWSVAAIYWELDAFRVTPYFRLDLALFHFVADVAVNILLTHAYRHYARQHQWDTLLPAALVKRLIPAICLLALAFMLTVNIRFYLVGLYFRPDDTGSFVAYLWQHAWIPFIAGLRMMAIWVLAYHLYQYSRREIRMARENARLTIIAREAQLSRLEAQLNPHFFFNSLNNIKSLIAENPSSARRAIDLLSDLLRSALYETSDKLVPVSQEISLVKDYLELEKLRFENRLHYQWQIADTVLPCLIPPMSIHILVENAIKHGIAKRKEGGAIMISMEKTVACITIRVQQPGTLTPDKNNTGLGIRNLSERLQLQYNGLATFSLEALPEETVLATILIPAI</sequence>
<keyword evidence="1" id="KW-0472">Membrane</keyword>
<evidence type="ECO:0000313" key="3">
    <source>
        <dbReference type="EMBL" id="MCW3484569.1"/>
    </source>
</evidence>
<evidence type="ECO:0000259" key="2">
    <source>
        <dbReference type="Pfam" id="PF06580"/>
    </source>
</evidence>
<dbReference type="SUPFAM" id="SSF55874">
    <property type="entry name" value="ATPase domain of HSP90 chaperone/DNA topoisomerase II/histidine kinase"/>
    <property type="match status" value="1"/>
</dbReference>